<feature type="transmembrane region" description="Helical" evidence="6">
    <location>
        <begin position="159"/>
        <end position="177"/>
    </location>
</feature>
<evidence type="ECO:0000256" key="2">
    <source>
        <dbReference type="ARBA" id="ARBA00022692"/>
    </source>
</evidence>
<dbReference type="Pfam" id="PF11915">
    <property type="entry name" value="DUF3433"/>
    <property type="match status" value="1"/>
</dbReference>
<dbReference type="InterPro" id="IPR037185">
    <property type="entry name" value="EmrE-like"/>
</dbReference>
<feature type="transmembrane region" description="Helical" evidence="6">
    <location>
        <begin position="479"/>
        <end position="505"/>
    </location>
</feature>
<dbReference type="AlphaFoldDB" id="A0A1X6N3F0"/>
<keyword evidence="2 6" id="KW-0812">Transmembrane</keyword>
<dbReference type="InterPro" id="IPR021840">
    <property type="entry name" value="DUF3433"/>
</dbReference>
<evidence type="ECO:0000256" key="3">
    <source>
        <dbReference type="ARBA" id="ARBA00022989"/>
    </source>
</evidence>
<dbReference type="GeneID" id="36330334"/>
<proteinExistence type="predicted"/>
<evidence type="ECO:0000313" key="9">
    <source>
        <dbReference type="Proteomes" id="UP000194127"/>
    </source>
</evidence>
<evidence type="ECO:0000313" key="8">
    <source>
        <dbReference type="EMBL" id="OSX62992.1"/>
    </source>
</evidence>
<reference evidence="8 9" key="1">
    <citation type="submission" date="2017-04" db="EMBL/GenBank/DDBJ databases">
        <title>Genome Sequence of the Model Brown-Rot Fungus Postia placenta SB12.</title>
        <authorList>
            <consortium name="DOE Joint Genome Institute"/>
            <person name="Gaskell J."/>
            <person name="Kersten P."/>
            <person name="Larrondo L.F."/>
            <person name="Canessa P."/>
            <person name="Martinez D."/>
            <person name="Hibbett D."/>
            <person name="Schmoll M."/>
            <person name="Kubicek C.P."/>
            <person name="Martinez A.T."/>
            <person name="Yadav J."/>
            <person name="Master E."/>
            <person name="Magnuson J.K."/>
            <person name="James T."/>
            <person name="Yaver D."/>
            <person name="Berka R."/>
            <person name="Labutti K."/>
            <person name="Lipzen A."/>
            <person name="Aerts A."/>
            <person name="Barry K."/>
            <person name="Henrissat B."/>
            <person name="Blanchette R."/>
            <person name="Grigoriev I."/>
            <person name="Cullen D."/>
        </authorList>
    </citation>
    <scope>NUCLEOTIDE SEQUENCE [LARGE SCALE GENOMIC DNA]</scope>
    <source>
        <strain evidence="8 9">MAD-698-R-SB12</strain>
    </source>
</reference>
<dbReference type="Pfam" id="PF00892">
    <property type="entry name" value="EamA"/>
    <property type="match status" value="1"/>
</dbReference>
<organism evidence="8 9">
    <name type="scientific">Postia placenta MAD-698-R-SB12</name>
    <dbReference type="NCBI Taxonomy" id="670580"/>
    <lineage>
        <taxon>Eukaryota</taxon>
        <taxon>Fungi</taxon>
        <taxon>Dikarya</taxon>
        <taxon>Basidiomycota</taxon>
        <taxon>Agaricomycotina</taxon>
        <taxon>Agaricomycetes</taxon>
        <taxon>Polyporales</taxon>
        <taxon>Adustoporiaceae</taxon>
        <taxon>Rhodonia</taxon>
    </lineage>
</organism>
<dbReference type="PANTHER" id="PTHR22911:SF6">
    <property type="entry name" value="SOLUTE CARRIER FAMILY 35 MEMBER G1"/>
    <property type="match status" value="1"/>
</dbReference>
<dbReference type="InterPro" id="IPR000620">
    <property type="entry name" value="EamA_dom"/>
</dbReference>
<name>A0A1X6N3F0_9APHY</name>
<keyword evidence="9" id="KW-1185">Reference proteome</keyword>
<dbReference type="SUPFAM" id="SSF103481">
    <property type="entry name" value="Multidrug resistance efflux transporter EmrE"/>
    <property type="match status" value="2"/>
</dbReference>
<gene>
    <name evidence="8" type="ORF">POSPLADRAFT_1142113</name>
</gene>
<keyword evidence="4 6" id="KW-0472">Membrane</keyword>
<accession>A0A1X6N3F0</accession>
<dbReference type="EMBL" id="KZ110596">
    <property type="protein sequence ID" value="OSX62992.1"/>
    <property type="molecule type" value="Genomic_DNA"/>
</dbReference>
<dbReference type="PANTHER" id="PTHR22911">
    <property type="entry name" value="ACYL-MALONYL CONDENSING ENZYME-RELATED"/>
    <property type="match status" value="1"/>
</dbReference>
<feature type="transmembrane region" description="Helical" evidence="6">
    <location>
        <begin position="286"/>
        <end position="309"/>
    </location>
</feature>
<dbReference type="OrthoDB" id="306876at2759"/>
<feature type="transmembrane region" description="Helical" evidence="6">
    <location>
        <begin position="128"/>
        <end position="147"/>
    </location>
</feature>
<sequence>MPSRQPYDASTPDRTHFGSDIPLARLDAVLSDQSLGPSLHRWKSFSSRCVETFRNNTGLLLIAASQAFGATMSLFVKKLNSLDPPVPTLEVRGVKVYCWYTKAITWACCVTYMVLSKVPDPILGPKEVRLLLAFRGVCGFMGLFGSYHSLQYLSLSDATVLQFLAPMCTAVVGALVLKEEFKRSQAVASYTSIRAIGKRAHPLHSVVAFSTHMLIVRPHLIVPTRLDWIGMLFAIGLLGFGGQVVYFVVQSITERETAGRGTMGTYIQIIFATFNDLVFFHAPPSVLSIIGTVIIMSSAIYVAVTKGVAKDKVGMHKRNRSMMPPEEDPSLEEGLLASDEQEQDPPAAASTNGDVSVYPEEGAVDHNEKSNDGNESTANNLVHLQLSTDSQTGTFTACKRTVKKAPSKNTGYHGFHDMLLDHGDYCIGWLYVVPSFAAVAFTEESTDSKPARGNAGLASFKDKVIVFLLRRFGVRQDNVFDFIAPSFLISFVPIVLIFPIARLWATADWGIQYVQPYIMLANGNARAEDSVLLDYMPLKPLLCVCGLGGTQSQGSVAFTPTVADEQFGVSQVDATSCGLSNQTDTGLLPVFFWFYNVRLGDQGQSTPEAKAVICRPSIALRNVRATLNVSSMSIDTIVDLGAFSATNNVTSGSLEGKAYNGVIFSNISSEILKARATSIQIGLPGSIYRSASQTTELLDSLFSSEDGFLNLTQQIYTQFLAVAAKSVYLIQIQEEEPITAYATAQVQRLVIDTLAAHFLAMGLLTVGVVGAIIHYLHLPYRRRLHLTAPPGSIATSVALAFHSGFGDRLRPYDDDKSMMRKLSNFRFVTDTRTGAIIAEELDHDEDSMELGPLDQDKDTVALLHDERSEEHYDEH</sequence>
<feature type="transmembrane region" description="Helical" evidence="6">
    <location>
        <begin position="754"/>
        <end position="776"/>
    </location>
</feature>
<evidence type="ECO:0000256" key="4">
    <source>
        <dbReference type="ARBA" id="ARBA00023136"/>
    </source>
</evidence>
<feature type="transmembrane region" description="Helical" evidence="6">
    <location>
        <begin position="228"/>
        <end position="249"/>
    </location>
</feature>
<evidence type="ECO:0000256" key="6">
    <source>
        <dbReference type="SAM" id="Phobius"/>
    </source>
</evidence>
<feature type="transmembrane region" description="Helical" evidence="6">
    <location>
        <begin position="96"/>
        <end position="116"/>
    </location>
</feature>
<dbReference type="STRING" id="670580.A0A1X6N3F0"/>
<dbReference type="Proteomes" id="UP000194127">
    <property type="component" value="Unassembled WGS sequence"/>
</dbReference>
<dbReference type="GO" id="GO:0016020">
    <property type="term" value="C:membrane"/>
    <property type="evidence" value="ECO:0007669"/>
    <property type="project" value="UniProtKB-SubCell"/>
</dbReference>
<comment type="subcellular location">
    <subcellularLocation>
        <location evidence="1">Membrane</location>
        <topology evidence="1">Multi-pass membrane protein</topology>
    </subcellularLocation>
</comment>
<protein>
    <recommendedName>
        <fullName evidence="7">EamA domain-containing protein</fullName>
    </recommendedName>
</protein>
<dbReference type="RefSeq" id="XP_024339786.1">
    <property type="nucleotide sequence ID" value="XM_024485385.1"/>
</dbReference>
<feature type="transmembrane region" description="Helical" evidence="6">
    <location>
        <begin position="58"/>
        <end position="76"/>
    </location>
</feature>
<feature type="compositionally biased region" description="Basic and acidic residues" evidence="5">
    <location>
        <begin position="854"/>
        <end position="875"/>
    </location>
</feature>
<evidence type="ECO:0000256" key="5">
    <source>
        <dbReference type="SAM" id="MobiDB-lite"/>
    </source>
</evidence>
<evidence type="ECO:0000259" key="7">
    <source>
        <dbReference type="Pfam" id="PF00892"/>
    </source>
</evidence>
<feature type="region of interest" description="Disordered" evidence="5">
    <location>
        <begin position="847"/>
        <end position="875"/>
    </location>
</feature>
<feature type="domain" description="EamA" evidence="7">
    <location>
        <begin position="112"/>
        <end position="190"/>
    </location>
</feature>
<keyword evidence="3 6" id="KW-1133">Transmembrane helix</keyword>
<feature type="region of interest" description="Disordered" evidence="5">
    <location>
        <begin position="338"/>
        <end position="359"/>
    </location>
</feature>
<evidence type="ECO:0000256" key="1">
    <source>
        <dbReference type="ARBA" id="ARBA00004141"/>
    </source>
</evidence>